<sequence length="251" mass="26631">MQDDLRGFPSYGFSVVVKFGGSLMRDPIICKAALAEIERLTDQGHRILIVPGGGIPDKAIEAIDASHPLESFTAHHACALAQDQTGYLLADRAFSSKLVASSALGECRALAKDGKVPVLLPSRVLFTIDPVEWSWDITSDAVAAWIAWITSTPCLAILTDVDGVYREAATNDPAALIEQIDAHDLAKLGHTSIDACAANFMAKRGVPGVVINGAHPQRLAAWLERKRVTATTITVGNSNKVPIQIVASGAA</sequence>
<keyword evidence="7" id="KW-0067">ATP-binding</keyword>
<dbReference type="PANTHER" id="PTHR42833:SF4">
    <property type="entry name" value="URIDYLATE KINASE PUMPKIN, CHLOROPLASTIC"/>
    <property type="match status" value="1"/>
</dbReference>
<evidence type="ECO:0000256" key="8">
    <source>
        <dbReference type="ARBA" id="ARBA00022975"/>
    </source>
</evidence>
<dbReference type="EC" id="2.7.4.22" evidence="3"/>
<name>A0A444LB39_9HYPH</name>
<dbReference type="OrthoDB" id="6683219at2"/>
<evidence type="ECO:0000256" key="9">
    <source>
        <dbReference type="ARBA" id="ARBA00032092"/>
    </source>
</evidence>
<accession>A0A444LB39</accession>
<dbReference type="PANTHER" id="PTHR42833">
    <property type="entry name" value="URIDYLATE KINASE"/>
    <property type="match status" value="1"/>
</dbReference>
<dbReference type="GO" id="GO:0033862">
    <property type="term" value="F:UMP kinase activity"/>
    <property type="evidence" value="ECO:0007669"/>
    <property type="project" value="UniProtKB-EC"/>
</dbReference>
<keyword evidence="5" id="KW-0547">Nucleotide-binding</keyword>
<evidence type="ECO:0000256" key="3">
    <source>
        <dbReference type="ARBA" id="ARBA00012899"/>
    </source>
</evidence>
<dbReference type="Gene3D" id="3.40.1160.10">
    <property type="entry name" value="Acetylglutamate kinase-like"/>
    <property type="match status" value="1"/>
</dbReference>
<dbReference type="SUPFAM" id="SSF53633">
    <property type="entry name" value="Carbamate kinase-like"/>
    <property type="match status" value="1"/>
</dbReference>
<dbReference type="EMBL" id="SBIP01000006">
    <property type="protein sequence ID" value="RWX74838.1"/>
    <property type="molecule type" value="Genomic_DNA"/>
</dbReference>
<evidence type="ECO:0000256" key="2">
    <source>
        <dbReference type="ARBA" id="ARBA00007614"/>
    </source>
</evidence>
<comment type="caution">
    <text evidence="11">The sequence shown here is derived from an EMBL/GenBank/DDBJ whole genome shotgun (WGS) entry which is preliminary data.</text>
</comment>
<dbReference type="GO" id="GO:0005524">
    <property type="term" value="F:ATP binding"/>
    <property type="evidence" value="ECO:0007669"/>
    <property type="project" value="UniProtKB-KW"/>
</dbReference>
<reference evidence="11 12" key="1">
    <citation type="submission" date="2019-01" db="EMBL/GenBank/DDBJ databases">
        <title>The draft genome of Rhizobium sp. 24NR.</title>
        <authorList>
            <person name="Liu L."/>
            <person name="Liang L."/>
            <person name="Shi S."/>
            <person name="Xu L."/>
            <person name="Wang X."/>
            <person name="Li L."/>
            <person name="Zhang X."/>
        </authorList>
    </citation>
    <scope>NUCLEOTIDE SEQUENCE [LARGE SCALE GENOMIC DNA]</scope>
    <source>
        <strain evidence="11 12">24NR</strain>
    </source>
</reference>
<dbReference type="Pfam" id="PF00696">
    <property type="entry name" value="AA_kinase"/>
    <property type="match status" value="1"/>
</dbReference>
<evidence type="ECO:0000313" key="11">
    <source>
        <dbReference type="EMBL" id="RWX74838.1"/>
    </source>
</evidence>
<dbReference type="InterPro" id="IPR036393">
    <property type="entry name" value="AceGlu_kinase-like_sf"/>
</dbReference>
<feature type="domain" description="Aspartate/glutamate/uridylate kinase" evidence="10">
    <location>
        <begin position="15"/>
        <end position="212"/>
    </location>
</feature>
<dbReference type="AlphaFoldDB" id="A0A444LB39"/>
<dbReference type="GO" id="GO:0006225">
    <property type="term" value="P:UDP biosynthetic process"/>
    <property type="evidence" value="ECO:0007669"/>
    <property type="project" value="TreeGrafter"/>
</dbReference>
<evidence type="ECO:0000256" key="4">
    <source>
        <dbReference type="ARBA" id="ARBA00022679"/>
    </source>
</evidence>
<dbReference type="Proteomes" id="UP000287687">
    <property type="component" value="Unassembled WGS sequence"/>
</dbReference>
<comment type="similarity">
    <text evidence="2">Belongs to the UMP kinase family.</text>
</comment>
<organism evidence="11 12">
    <name type="scientific">Neorhizobium lilium</name>
    <dbReference type="NCBI Taxonomy" id="2503024"/>
    <lineage>
        <taxon>Bacteria</taxon>
        <taxon>Pseudomonadati</taxon>
        <taxon>Pseudomonadota</taxon>
        <taxon>Alphaproteobacteria</taxon>
        <taxon>Hyphomicrobiales</taxon>
        <taxon>Rhizobiaceae</taxon>
        <taxon>Rhizobium/Agrobacterium group</taxon>
        <taxon>Neorhizobium</taxon>
    </lineage>
</organism>
<dbReference type="RefSeq" id="WP_128445499.1">
    <property type="nucleotide sequence ID" value="NZ_SBIP01000006.1"/>
</dbReference>
<keyword evidence="8" id="KW-0665">Pyrimidine biosynthesis</keyword>
<evidence type="ECO:0000256" key="7">
    <source>
        <dbReference type="ARBA" id="ARBA00022840"/>
    </source>
</evidence>
<keyword evidence="12" id="KW-1185">Reference proteome</keyword>
<evidence type="ECO:0000313" key="12">
    <source>
        <dbReference type="Proteomes" id="UP000287687"/>
    </source>
</evidence>
<evidence type="ECO:0000256" key="5">
    <source>
        <dbReference type="ARBA" id="ARBA00022741"/>
    </source>
</evidence>
<protein>
    <recommendedName>
        <fullName evidence="3">UMP kinase</fullName>
        <ecNumber evidence="3">2.7.4.22</ecNumber>
    </recommendedName>
    <alternativeName>
        <fullName evidence="9">Uridine monophosphate kinase</fullName>
    </alternativeName>
</protein>
<keyword evidence="6 11" id="KW-0418">Kinase</keyword>
<evidence type="ECO:0000259" key="10">
    <source>
        <dbReference type="Pfam" id="PF00696"/>
    </source>
</evidence>
<dbReference type="InterPro" id="IPR001048">
    <property type="entry name" value="Asp/Glu/Uridylate_kinase"/>
</dbReference>
<evidence type="ECO:0000256" key="1">
    <source>
        <dbReference type="ARBA" id="ARBA00004791"/>
    </source>
</evidence>
<evidence type="ECO:0000256" key="6">
    <source>
        <dbReference type="ARBA" id="ARBA00022777"/>
    </source>
</evidence>
<proteinExistence type="inferred from homology"/>
<gene>
    <name evidence="11" type="ORF">EPK99_23370</name>
</gene>
<comment type="pathway">
    <text evidence="1">Pyrimidine metabolism; CTP biosynthesis via de novo pathway; UDP from UMP (UMPK route): step 1/1.</text>
</comment>
<keyword evidence="4" id="KW-0808">Transferase</keyword>